<dbReference type="Proteomes" id="UP000887013">
    <property type="component" value="Unassembled WGS sequence"/>
</dbReference>
<reference evidence="1" key="1">
    <citation type="submission" date="2020-08" db="EMBL/GenBank/DDBJ databases">
        <title>Multicomponent nature underlies the extraordinary mechanical properties of spider dragline silk.</title>
        <authorList>
            <person name="Kono N."/>
            <person name="Nakamura H."/>
            <person name="Mori M."/>
            <person name="Yoshida Y."/>
            <person name="Ohtoshi R."/>
            <person name="Malay A.D."/>
            <person name="Moran D.A.P."/>
            <person name="Tomita M."/>
            <person name="Numata K."/>
            <person name="Arakawa K."/>
        </authorList>
    </citation>
    <scope>NUCLEOTIDE SEQUENCE</scope>
</reference>
<accession>A0A8X6N769</accession>
<name>A0A8X6N769_NEPPI</name>
<organism evidence="1 2">
    <name type="scientific">Nephila pilipes</name>
    <name type="common">Giant wood spider</name>
    <name type="synonym">Nephila maculata</name>
    <dbReference type="NCBI Taxonomy" id="299642"/>
    <lineage>
        <taxon>Eukaryota</taxon>
        <taxon>Metazoa</taxon>
        <taxon>Ecdysozoa</taxon>
        <taxon>Arthropoda</taxon>
        <taxon>Chelicerata</taxon>
        <taxon>Arachnida</taxon>
        <taxon>Araneae</taxon>
        <taxon>Araneomorphae</taxon>
        <taxon>Entelegynae</taxon>
        <taxon>Araneoidea</taxon>
        <taxon>Nephilidae</taxon>
        <taxon>Nephila</taxon>
    </lineage>
</organism>
<comment type="caution">
    <text evidence="1">The sequence shown here is derived from an EMBL/GenBank/DDBJ whole genome shotgun (WGS) entry which is preliminary data.</text>
</comment>
<gene>
    <name evidence="1" type="primary">NCL1_38110</name>
    <name evidence="1" type="ORF">NPIL_594831</name>
</gene>
<evidence type="ECO:0000313" key="1">
    <source>
        <dbReference type="EMBL" id="GFS97250.1"/>
    </source>
</evidence>
<evidence type="ECO:0000313" key="2">
    <source>
        <dbReference type="Proteomes" id="UP000887013"/>
    </source>
</evidence>
<dbReference type="AlphaFoldDB" id="A0A8X6N769"/>
<sequence>MRFWPSLQLIAHVRIARGLLRNFEFNYIFPDFLFESGSIAFQYMHETVSSLNLQNDLENRTLGVLEALGKEMVRWCSCHCVFLMDASPDYWNRIQWYSHGIINKLETARAFIRDGNISIGQRFNLACAYYLEADVRTLFENMSSGYRQYFLTRRLEYRSRTFWLDALRTCTPLNWSQICHAVHFDSFSVRDTRNFFHKNFLGLLQLFPKLENPEARFRSILIFLESEELHPFELYLCLSKTEDYQLDNMFNRLSMEQRLIVCKSFLHLPLQGLFLDILERLSKNMPAIFYLELFLFILYKNFERNLFDYDYVDLMKNIWASIPNHAKTEIERNAIYVHLRHILPNSTIDFQSFIIALNQNV</sequence>
<proteinExistence type="predicted"/>
<dbReference type="EMBL" id="BMAW01100914">
    <property type="protein sequence ID" value="GFS97250.1"/>
    <property type="molecule type" value="Genomic_DNA"/>
</dbReference>
<protein>
    <submittedName>
        <fullName evidence="1">Uncharacterized protein</fullName>
    </submittedName>
</protein>
<keyword evidence="2" id="KW-1185">Reference proteome</keyword>